<dbReference type="PROSITE" id="PS50931">
    <property type="entry name" value="HTH_LYSR"/>
    <property type="match status" value="1"/>
</dbReference>
<reference evidence="6" key="1">
    <citation type="submission" date="2020-10" db="EMBL/GenBank/DDBJ databases">
        <authorList>
            <person name="Gilroy R."/>
        </authorList>
    </citation>
    <scope>NUCLEOTIDE SEQUENCE</scope>
    <source>
        <strain evidence="6">E3-2379</strain>
    </source>
</reference>
<dbReference type="EMBL" id="JADIML010000085">
    <property type="protein sequence ID" value="MBO8462900.1"/>
    <property type="molecule type" value="Genomic_DNA"/>
</dbReference>
<protein>
    <submittedName>
        <fullName evidence="6">LysR family transcriptional regulator</fullName>
    </submittedName>
</protein>
<evidence type="ECO:0000313" key="6">
    <source>
        <dbReference type="EMBL" id="MBO8462900.1"/>
    </source>
</evidence>
<dbReference type="Pfam" id="PF03466">
    <property type="entry name" value="LysR_substrate"/>
    <property type="match status" value="1"/>
</dbReference>
<evidence type="ECO:0000313" key="7">
    <source>
        <dbReference type="Proteomes" id="UP000823618"/>
    </source>
</evidence>
<accession>A0A9D9HZ54</accession>
<feature type="domain" description="HTH lysR-type" evidence="5">
    <location>
        <begin position="9"/>
        <end position="60"/>
    </location>
</feature>
<dbReference type="InterPro" id="IPR005119">
    <property type="entry name" value="LysR_subst-bd"/>
</dbReference>
<dbReference type="PRINTS" id="PR00039">
    <property type="entry name" value="HTHLYSR"/>
</dbReference>
<name>A0A9D9HZ54_9FIRM</name>
<dbReference type="InterPro" id="IPR036390">
    <property type="entry name" value="WH_DNA-bd_sf"/>
</dbReference>
<reference evidence="6" key="2">
    <citation type="journal article" date="2021" name="PeerJ">
        <title>Extensive microbial diversity within the chicken gut microbiome revealed by metagenomics and culture.</title>
        <authorList>
            <person name="Gilroy R."/>
            <person name="Ravi A."/>
            <person name="Getino M."/>
            <person name="Pursley I."/>
            <person name="Horton D.L."/>
            <person name="Alikhan N.F."/>
            <person name="Baker D."/>
            <person name="Gharbi K."/>
            <person name="Hall N."/>
            <person name="Watson M."/>
            <person name="Adriaenssens E.M."/>
            <person name="Foster-Nyarko E."/>
            <person name="Jarju S."/>
            <person name="Secka A."/>
            <person name="Antonio M."/>
            <person name="Oren A."/>
            <person name="Chaudhuri R.R."/>
            <person name="La Ragione R."/>
            <person name="Hildebrand F."/>
            <person name="Pallen M.J."/>
        </authorList>
    </citation>
    <scope>NUCLEOTIDE SEQUENCE</scope>
    <source>
        <strain evidence="6">E3-2379</strain>
    </source>
</reference>
<keyword evidence="2" id="KW-0805">Transcription regulation</keyword>
<dbReference type="AlphaFoldDB" id="A0A9D9HZ54"/>
<dbReference type="Pfam" id="PF00126">
    <property type="entry name" value="HTH_1"/>
    <property type="match status" value="1"/>
</dbReference>
<dbReference type="Gene3D" id="1.10.10.10">
    <property type="entry name" value="Winged helix-like DNA-binding domain superfamily/Winged helix DNA-binding domain"/>
    <property type="match status" value="1"/>
</dbReference>
<dbReference type="Proteomes" id="UP000823618">
    <property type="component" value="Unassembled WGS sequence"/>
</dbReference>
<comment type="caution">
    <text evidence="6">The sequence shown here is derived from an EMBL/GenBank/DDBJ whole genome shotgun (WGS) entry which is preliminary data.</text>
</comment>
<dbReference type="SUPFAM" id="SSF53850">
    <property type="entry name" value="Periplasmic binding protein-like II"/>
    <property type="match status" value="1"/>
</dbReference>
<dbReference type="FunFam" id="1.10.10.10:FF:000001">
    <property type="entry name" value="LysR family transcriptional regulator"/>
    <property type="match status" value="1"/>
</dbReference>
<dbReference type="GO" id="GO:0003700">
    <property type="term" value="F:DNA-binding transcription factor activity"/>
    <property type="evidence" value="ECO:0007669"/>
    <property type="project" value="InterPro"/>
</dbReference>
<keyword evidence="3" id="KW-0238">DNA-binding</keyword>
<dbReference type="PANTHER" id="PTHR30126">
    <property type="entry name" value="HTH-TYPE TRANSCRIPTIONAL REGULATOR"/>
    <property type="match status" value="1"/>
</dbReference>
<evidence type="ECO:0000256" key="1">
    <source>
        <dbReference type="ARBA" id="ARBA00009437"/>
    </source>
</evidence>
<dbReference type="InterPro" id="IPR000847">
    <property type="entry name" value="LysR_HTH_N"/>
</dbReference>
<evidence type="ECO:0000259" key="5">
    <source>
        <dbReference type="PROSITE" id="PS50931"/>
    </source>
</evidence>
<proteinExistence type="inferred from homology"/>
<dbReference type="GO" id="GO:0000976">
    <property type="term" value="F:transcription cis-regulatory region binding"/>
    <property type="evidence" value="ECO:0007669"/>
    <property type="project" value="TreeGrafter"/>
</dbReference>
<gene>
    <name evidence="6" type="ORF">IAC13_03090</name>
</gene>
<comment type="similarity">
    <text evidence="1">Belongs to the LysR transcriptional regulatory family.</text>
</comment>
<dbReference type="CDD" id="cd05466">
    <property type="entry name" value="PBP2_LTTR_substrate"/>
    <property type="match status" value="1"/>
</dbReference>
<keyword evidence="4" id="KW-0804">Transcription</keyword>
<dbReference type="Gene3D" id="3.40.190.290">
    <property type="match status" value="1"/>
</dbReference>
<evidence type="ECO:0000256" key="2">
    <source>
        <dbReference type="ARBA" id="ARBA00023015"/>
    </source>
</evidence>
<dbReference type="InterPro" id="IPR036388">
    <property type="entry name" value="WH-like_DNA-bd_sf"/>
</dbReference>
<dbReference type="PANTHER" id="PTHR30126:SF64">
    <property type="entry name" value="HTH-TYPE TRANSCRIPTIONAL REGULATOR CITR"/>
    <property type="match status" value="1"/>
</dbReference>
<sequence length="309" mass="34961">MEQTLSLYKIFNTVAKTENISHAAKELYISQPAISKSISHLEEALNTTLFLRTSRGVKLTPEGKVLYEYTKSAFDMIRQGEEQLNKMNDLGISELHIGVTTTLCKFLLIPILKEFLLQYPHIKFQINCQSPSETIALLESGQLDLGLIIMPSSHSSLQFYPYTTITDIFVCTEQYLENLKMCSLPSLSETELLKSANFMLLDKSNVTRQHLDRYLTDFCIEENAVLEVTDMDLLIELAKIGVGISGVIKEFVSKELQAKELIELSIPFTIPTRTVAFAYHKSSSHSPTVQNFLKFIDSYPKNFSSSSFE</sequence>
<organism evidence="6 7">
    <name type="scientific">Candidatus Scybalomonas excrementavium</name>
    <dbReference type="NCBI Taxonomy" id="2840943"/>
    <lineage>
        <taxon>Bacteria</taxon>
        <taxon>Bacillati</taxon>
        <taxon>Bacillota</taxon>
        <taxon>Clostridia</taxon>
        <taxon>Lachnospirales</taxon>
        <taxon>Lachnospiraceae</taxon>
        <taxon>Lachnospiraceae incertae sedis</taxon>
        <taxon>Candidatus Scybalomonas</taxon>
    </lineage>
</organism>
<evidence type="ECO:0000256" key="3">
    <source>
        <dbReference type="ARBA" id="ARBA00023125"/>
    </source>
</evidence>
<evidence type="ECO:0000256" key="4">
    <source>
        <dbReference type="ARBA" id="ARBA00023163"/>
    </source>
</evidence>
<dbReference type="SUPFAM" id="SSF46785">
    <property type="entry name" value="Winged helix' DNA-binding domain"/>
    <property type="match status" value="1"/>
</dbReference>